<evidence type="ECO:0000313" key="6">
    <source>
        <dbReference type="EMBL" id="CAF1129071.1"/>
    </source>
</evidence>
<dbReference type="PANTHER" id="PTHR12974">
    <property type="entry name" value="PRION-LIKE- Q/N-RICH -DOMAIN-BEARING PROTEIN PROTEIN 44"/>
    <property type="match status" value="1"/>
</dbReference>
<evidence type="ECO:0000256" key="5">
    <source>
        <dbReference type="SAM" id="MobiDB-lite"/>
    </source>
</evidence>
<reference evidence="6" key="1">
    <citation type="submission" date="2021-02" db="EMBL/GenBank/DDBJ databases">
        <authorList>
            <person name="Nowell W R."/>
        </authorList>
    </citation>
    <scope>NUCLEOTIDE SEQUENCE</scope>
</reference>
<accession>A0A814R6M9</accession>
<keyword evidence="3" id="KW-0808">Transferase</keyword>
<comment type="catalytic activity">
    <reaction evidence="4">
        <text>RNA(n) + ATP = RNA(n)-3'-adenine ribonucleotide + diphosphate</text>
        <dbReference type="Rhea" id="RHEA:11332"/>
        <dbReference type="Rhea" id="RHEA-COMP:14527"/>
        <dbReference type="Rhea" id="RHEA-COMP:17347"/>
        <dbReference type="ChEBI" id="CHEBI:30616"/>
        <dbReference type="ChEBI" id="CHEBI:33019"/>
        <dbReference type="ChEBI" id="CHEBI:140395"/>
        <dbReference type="ChEBI" id="CHEBI:173115"/>
        <dbReference type="EC" id="2.7.7.19"/>
    </reaction>
    <physiologicalReaction direction="left-to-right" evidence="4">
        <dbReference type="Rhea" id="RHEA:11333"/>
    </physiologicalReaction>
</comment>
<gene>
    <name evidence="6" type="ORF">JXQ802_LOCUS20605</name>
</gene>
<organism evidence="6 7">
    <name type="scientific">Rotaria sordida</name>
    <dbReference type="NCBI Taxonomy" id="392033"/>
    <lineage>
        <taxon>Eukaryota</taxon>
        <taxon>Metazoa</taxon>
        <taxon>Spiralia</taxon>
        <taxon>Gnathifera</taxon>
        <taxon>Rotifera</taxon>
        <taxon>Eurotatoria</taxon>
        <taxon>Bdelloidea</taxon>
        <taxon>Philodinida</taxon>
        <taxon>Philodinidae</taxon>
        <taxon>Rotaria</taxon>
    </lineage>
</organism>
<dbReference type="GO" id="GO:0003723">
    <property type="term" value="F:RNA binding"/>
    <property type="evidence" value="ECO:0007669"/>
    <property type="project" value="TreeGrafter"/>
</dbReference>
<feature type="compositionally biased region" description="Polar residues" evidence="5">
    <location>
        <begin position="612"/>
        <end position="629"/>
    </location>
</feature>
<evidence type="ECO:0000256" key="3">
    <source>
        <dbReference type="ARBA" id="ARBA00022679"/>
    </source>
</evidence>
<dbReference type="EMBL" id="CAJNOL010000591">
    <property type="protein sequence ID" value="CAF1129071.1"/>
    <property type="molecule type" value="Genomic_DNA"/>
</dbReference>
<keyword evidence="7" id="KW-1185">Reference proteome</keyword>
<feature type="compositionally biased region" description="Low complexity" evidence="5">
    <location>
        <begin position="289"/>
        <end position="308"/>
    </location>
</feature>
<proteinExistence type="inferred from homology"/>
<feature type="region of interest" description="Disordered" evidence="5">
    <location>
        <begin position="288"/>
        <end position="318"/>
    </location>
</feature>
<dbReference type="GO" id="GO:1990817">
    <property type="term" value="F:poly(A) RNA polymerase activity"/>
    <property type="evidence" value="ECO:0007669"/>
    <property type="project" value="UniProtKB-EC"/>
</dbReference>
<comment type="caution">
    <text evidence="6">The sequence shown here is derived from an EMBL/GenBank/DDBJ whole genome shotgun (WGS) entry which is preliminary data.</text>
</comment>
<feature type="compositionally biased region" description="Basic residues" evidence="5">
    <location>
        <begin position="601"/>
        <end position="611"/>
    </location>
</feature>
<dbReference type="Proteomes" id="UP000663870">
    <property type="component" value="Unassembled WGS sequence"/>
</dbReference>
<evidence type="ECO:0000256" key="4">
    <source>
        <dbReference type="ARBA" id="ARBA00047933"/>
    </source>
</evidence>
<protein>
    <recommendedName>
        <fullName evidence="2">polynucleotide adenylyltransferase</fullName>
        <ecNumber evidence="2">2.7.7.19</ecNumber>
    </recommendedName>
</protein>
<evidence type="ECO:0000313" key="7">
    <source>
        <dbReference type="Proteomes" id="UP000663870"/>
    </source>
</evidence>
<feature type="compositionally biased region" description="Low complexity" evidence="5">
    <location>
        <begin position="577"/>
        <end position="594"/>
    </location>
</feature>
<name>A0A814R6M9_9BILA</name>
<dbReference type="AlphaFoldDB" id="A0A814R6M9"/>
<dbReference type="Pfam" id="PF07984">
    <property type="entry name" value="NTP_transf_7"/>
    <property type="match status" value="2"/>
</dbReference>
<feature type="region of interest" description="Disordered" evidence="5">
    <location>
        <begin position="576"/>
        <end position="635"/>
    </location>
</feature>
<dbReference type="EC" id="2.7.7.19" evidence="2"/>
<dbReference type="GO" id="GO:0048255">
    <property type="term" value="P:mRNA stabilization"/>
    <property type="evidence" value="ECO:0007669"/>
    <property type="project" value="TreeGrafter"/>
</dbReference>
<dbReference type="InterPro" id="IPR012937">
    <property type="entry name" value="TET5"/>
</dbReference>
<sequence>MHVSSVYLTSEQIDKLRRVLTPTIPIYPSPPTSSFPTLHITPNDFLREIILKLNEHSIDISSIRLHGGAASYVLINDSDFVYRDIDILFLIKTPLSSQQQTTLFSSNNQPYLCDVWTIIKYIISSCLIEHIPNASTCTQYFISSVLDTYSKKNIKICSEQDSWALLSLQNLLGQNLELKFVENLKRQWQFSVDSFQIDIKPLLFEKSIQQICNPNIITTNMQTKNLVIDAINGVTIINNNNNNNHIEQNTSTSPLQFGFFSPSSLSKLNEHENSIQYPTLATITTIETSKNSNASSESRSRSSNPSGSTINDDNNESNSSLQFQLSISEDVDDGIEVDADDSPNEDDDQVFCTPIDKDKKSINEISLPSSNVIKVFSVYKDLHQALHHLNNKLIATYEPETMRGGGLLKYCDLLARNYKPYDYAIMIHMQRYMCSRFFIDYKTIPEQIYVIAQYVATHFLPSSRINNLHITNNFNEILQYRYYQQNQLINSKYDSKQIDQIDLINARLCLLFFEHLASIIQQSTVCLTHEDRELLLINIHYLKENYHYEYEHLFFGDNQHFQKYHLFNTIQQHCTNSSSNSSRSSSPSSLSSKSYGFGRGNSHRNHYRHRQSSNLSYHTSRNYTEQQTLYRRHQS</sequence>
<dbReference type="SMART" id="SM01153">
    <property type="entry name" value="DUF1693"/>
    <property type="match status" value="1"/>
</dbReference>
<evidence type="ECO:0000256" key="2">
    <source>
        <dbReference type="ARBA" id="ARBA00012388"/>
    </source>
</evidence>
<evidence type="ECO:0000256" key="1">
    <source>
        <dbReference type="ARBA" id="ARBA00007631"/>
    </source>
</evidence>
<feature type="compositionally biased region" description="Polar residues" evidence="5">
    <location>
        <begin position="309"/>
        <end position="318"/>
    </location>
</feature>
<dbReference type="PANTHER" id="PTHR12974:SF36">
    <property type="entry name" value="POLYNUCLEOTIDE ADENYLYLTRANSFERASE"/>
    <property type="match status" value="1"/>
</dbReference>
<comment type="similarity">
    <text evidence="1">Belongs to the TENT family.</text>
</comment>